<proteinExistence type="predicted"/>
<name>A0A9J6ERF6_RHIMP</name>
<evidence type="ECO:0000313" key="1">
    <source>
        <dbReference type="EMBL" id="KAH8036759.1"/>
    </source>
</evidence>
<dbReference type="GO" id="GO:0005975">
    <property type="term" value="P:carbohydrate metabolic process"/>
    <property type="evidence" value="ECO:0007669"/>
    <property type="project" value="InterPro"/>
</dbReference>
<reference evidence="1" key="1">
    <citation type="journal article" date="2020" name="Cell">
        <title>Large-Scale Comparative Analyses of Tick Genomes Elucidate Their Genetic Diversity and Vector Capacities.</title>
        <authorList>
            <consortium name="Tick Genome and Microbiome Consortium (TIGMIC)"/>
            <person name="Jia N."/>
            <person name="Wang J."/>
            <person name="Shi W."/>
            <person name="Du L."/>
            <person name="Sun Y."/>
            <person name="Zhan W."/>
            <person name="Jiang J.F."/>
            <person name="Wang Q."/>
            <person name="Zhang B."/>
            <person name="Ji P."/>
            <person name="Bell-Sakyi L."/>
            <person name="Cui X.M."/>
            <person name="Yuan T.T."/>
            <person name="Jiang B.G."/>
            <person name="Yang W.F."/>
            <person name="Lam T.T."/>
            <person name="Chang Q.C."/>
            <person name="Ding S.J."/>
            <person name="Wang X.J."/>
            <person name="Zhu J.G."/>
            <person name="Ruan X.D."/>
            <person name="Zhao L."/>
            <person name="Wei J.T."/>
            <person name="Ye R.Z."/>
            <person name="Que T.C."/>
            <person name="Du C.H."/>
            <person name="Zhou Y.H."/>
            <person name="Cheng J.X."/>
            <person name="Dai P.F."/>
            <person name="Guo W.B."/>
            <person name="Han X.H."/>
            <person name="Huang E.J."/>
            <person name="Li L.F."/>
            <person name="Wei W."/>
            <person name="Gao Y.C."/>
            <person name="Liu J.Z."/>
            <person name="Shao H.Z."/>
            <person name="Wang X."/>
            <person name="Wang C.C."/>
            <person name="Yang T.C."/>
            <person name="Huo Q.B."/>
            <person name="Li W."/>
            <person name="Chen H.Y."/>
            <person name="Chen S.E."/>
            <person name="Zhou L.G."/>
            <person name="Ni X.B."/>
            <person name="Tian J.H."/>
            <person name="Sheng Y."/>
            <person name="Liu T."/>
            <person name="Pan Y.S."/>
            <person name="Xia L.Y."/>
            <person name="Li J."/>
            <person name="Zhao F."/>
            <person name="Cao W.C."/>
        </authorList>
    </citation>
    <scope>NUCLEOTIDE SEQUENCE</scope>
    <source>
        <strain evidence="1">Rmic-2018</strain>
    </source>
</reference>
<dbReference type="VEuPathDB" id="VectorBase:LOC119186039"/>
<keyword evidence="2" id="KW-1185">Reference proteome</keyword>
<evidence type="ECO:0000313" key="2">
    <source>
        <dbReference type="Proteomes" id="UP000821866"/>
    </source>
</evidence>
<dbReference type="InterPro" id="IPR011013">
    <property type="entry name" value="Gal_mutarotase_sf_dom"/>
</dbReference>
<dbReference type="Proteomes" id="UP000821866">
    <property type="component" value="Chromosome 10"/>
</dbReference>
<protein>
    <submittedName>
        <fullName evidence="1">Uncharacterized protein</fullName>
    </submittedName>
</protein>
<gene>
    <name evidence="1" type="ORF">HPB51_004772</name>
</gene>
<dbReference type="PANTHER" id="PTHR22762:SF131">
    <property type="entry name" value="GLYCOSIDE HYDROLASE FAMILY 31 N-TERMINAL DOMAIN-CONTAINING PROTEIN"/>
    <property type="match status" value="1"/>
</dbReference>
<dbReference type="EMBL" id="JABSTU010000002">
    <property type="protein sequence ID" value="KAH8036759.1"/>
    <property type="molecule type" value="Genomic_DNA"/>
</dbReference>
<organism evidence="1 2">
    <name type="scientific">Rhipicephalus microplus</name>
    <name type="common">Cattle tick</name>
    <name type="synonym">Boophilus microplus</name>
    <dbReference type="NCBI Taxonomy" id="6941"/>
    <lineage>
        <taxon>Eukaryota</taxon>
        <taxon>Metazoa</taxon>
        <taxon>Ecdysozoa</taxon>
        <taxon>Arthropoda</taxon>
        <taxon>Chelicerata</taxon>
        <taxon>Arachnida</taxon>
        <taxon>Acari</taxon>
        <taxon>Parasitiformes</taxon>
        <taxon>Ixodida</taxon>
        <taxon>Ixodoidea</taxon>
        <taxon>Ixodidae</taxon>
        <taxon>Rhipicephalinae</taxon>
        <taxon>Rhipicephalus</taxon>
        <taxon>Boophilus</taxon>
    </lineage>
</organism>
<dbReference type="Gene3D" id="2.60.40.1760">
    <property type="entry name" value="glycosyl hydrolase (family 31)"/>
    <property type="match status" value="1"/>
</dbReference>
<sequence length="253" mass="28423">MFQAKSIKVKIQDPHHIFDPSKKEFEPPVPVITPEYESGTLSYTFSLMYNGSLVIEPTAESDVRFEVHLQSTFYADKVKQLAISLRSGQYFYGLRGLRGAPFVQAGRWSKHTFYRSENTADYTDKEDVGIFESLHPFIIIATKDSKVTLGLFFLTIHDIELTLSSKGIATFRTTGGLLDVFFFFGPDPTSVAKQYLRLVGFPSLPSLLLLRNGISRPVAYILDGGVYNSKTLDIQVRNEAKLCNENSLLGCTR</sequence>
<dbReference type="AlphaFoldDB" id="A0A9J6ERF6"/>
<dbReference type="SUPFAM" id="SSF74650">
    <property type="entry name" value="Galactose mutarotase-like"/>
    <property type="match status" value="1"/>
</dbReference>
<reference evidence="1" key="2">
    <citation type="submission" date="2021-09" db="EMBL/GenBank/DDBJ databases">
        <authorList>
            <person name="Jia N."/>
            <person name="Wang J."/>
            <person name="Shi W."/>
            <person name="Du L."/>
            <person name="Sun Y."/>
            <person name="Zhan W."/>
            <person name="Jiang J."/>
            <person name="Wang Q."/>
            <person name="Zhang B."/>
            <person name="Ji P."/>
            <person name="Sakyi L.B."/>
            <person name="Cui X."/>
            <person name="Yuan T."/>
            <person name="Jiang B."/>
            <person name="Yang W."/>
            <person name="Lam T.T.-Y."/>
            <person name="Chang Q."/>
            <person name="Ding S."/>
            <person name="Wang X."/>
            <person name="Zhu J."/>
            <person name="Ruan X."/>
            <person name="Zhao L."/>
            <person name="Wei J."/>
            <person name="Que T."/>
            <person name="Du C."/>
            <person name="Cheng J."/>
            <person name="Dai P."/>
            <person name="Han X."/>
            <person name="Huang E."/>
            <person name="Gao Y."/>
            <person name="Liu J."/>
            <person name="Shao H."/>
            <person name="Ye R."/>
            <person name="Li L."/>
            <person name="Wei W."/>
            <person name="Wang X."/>
            <person name="Wang C."/>
            <person name="Huo Q."/>
            <person name="Li W."/>
            <person name="Guo W."/>
            <person name="Chen H."/>
            <person name="Chen S."/>
            <person name="Zhou L."/>
            <person name="Zhou L."/>
            <person name="Ni X."/>
            <person name="Tian J."/>
            <person name="Zhou Y."/>
            <person name="Sheng Y."/>
            <person name="Liu T."/>
            <person name="Pan Y."/>
            <person name="Xia L."/>
            <person name="Li J."/>
            <person name="Zhao F."/>
            <person name="Cao W."/>
        </authorList>
    </citation>
    <scope>NUCLEOTIDE SEQUENCE</scope>
    <source>
        <strain evidence="1">Rmic-2018</strain>
        <tissue evidence="1">Larvae</tissue>
    </source>
</reference>
<dbReference type="PANTHER" id="PTHR22762">
    <property type="entry name" value="ALPHA-GLUCOSIDASE"/>
    <property type="match status" value="1"/>
</dbReference>
<dbReference type="CDD" id="cd14752">
    <property type="entry name" value="GH31_N"/>
    <property type="match status" value="1"/>
</dbReference>
<accession>A0A9J6ERF6</accession>
<dbReference type="GO" id="GO:0004558">
    <property type="term" value="F:alpha-1,4-glucosidase activity"/>
    <property type="evidence" value="ECO:0007669"/>
    <property type="project" value="TreeGrafter"/>
</dbReference>
<comment type="caution">
    <text evidence="1">The sequence shown here is derived from an EMBL/GenBank/DDBJ whole genome shotgun (WGS) entry which is preliminary data.</text>
</comment>
<dbReference type="GO" id="GO:0030246">
    <property type="term" value="F:carbohydrate binding"/>
    <property type="evidence" value="ECO:0007669"/>
    <property type="project" value="InterPro"/>
</dbReference>